<accession>A0AAV3Z3D6</accession>
<feature type="region of interest" description="Disordered" evidence="1">
    <location>
        <begin position="1"/>
        <end position="128"/>
    </location>
</feature>
<dbReference type="Proteomes" id="UP000735302">
    <property type="component" value="Unassembled WGS sequence"/>
</dbReference>
<reference evidence="2 3" key="1">
    <citation type="journal article" date="2021" name="Elife">
        <title>Chloroplast acquisition without the gene transfer in kleptoplastic sea slugs, Plakobranchus ocellatus.</title>
        <authorList>
            <person name="Maeda T."/>
            <person name="Takahashi S."/>
            <person name="Yoshida T."/>
            <person name="Shimamura S."/>
            <person name="Takaki Y."/>
            <person name="Nagai Y."/>
            <person name="Toyoda A."/>
            <person name="Suzuki Y."/>
            <person name="Arimoto A."/>
            <person name="Ishii H."/>
            <person name="Satoh N."/>
            <person name="Nishiyama T."/>
            <person name="Hasebe M."/>
            <person name="Maruyama T."/>
            <person name="Minagawa J."/>
            <person name="Obokata J."/>
            <person name="Shigenobu S."/>
        </authorList>
    </citation>
    <scope>NUCLEOTIDE SEQUENCE [LARGE SCALE GENOMIC DNA]</scope>
</reference>
<feature type="compositionally biased region" description="Basic and acidic residues" evidence="1">
    <location>
        <begin position="49"/>
        <end position="93"/>
    </location>
</feature>
<name>A0AAV3Z3D6_9GAST</name>
<organism evidence="2 3">
    <name type="scientific">Plakobranchus ocellatus</name>
    <dbReference type="NCBI Taxonomy" id="259542"/>
    <lineage>
        <taxon>Eukaryota</taxon>
        <taxon>Metazoa</taxon>
        <taxon>Spiralia</taxon>
        <taxon>Lophotrochozoa</taxon>
        <taxon>Mollusca</taxon>
        <taxon>Gastropoda</taxon>
        <taxon>Heterobranchia</taxon>
        <taxon>Euthyneura</taxon>
        <taxon>Panpulmonata</taxon>
        <taxon>Sacoglossa</taxon>
        <taxon>Placobranchoidea</taxon>
        <taxon>Plakobranchidae</taxon>
        <taxon>Plakobranchus</taxon>
    </lineage>
</organism>
<evidence type="ECO:0000256" key="1">
    <source>
        <dbReference type="SAM" id="MobiDB-lite"/>
    </source>
</evidence>
<dbReference type="AlphaFoldDB" id="A0AAV3Z3D6"/>
<comment type="caution">
    <text evidence="2">The sequence shown here is derived from an EMBL/GenBank/DDBJ whole genome shotgun (WGS) entry which is preliminary data.</text>
</comment>
<keyword evidence="3" id="KW-1185">Reference proteome</keyword>
<gene>
    <name evidence="2" type="ORF">PoB_002032100</name>
</gene>
<sequence>MLMSDSHYCRAVTTSTSRTHPSPHTGRTSRQTRCPHSVRWVDSIPDSTWEEKEVEDSTRRSRRDNSAGKEVGIEDKSQVEKEMPPCPEREAVHRRQPALVASYDPRQQRRSQFFPGPHTGSIGDNLPWSPVTTRGSQGGAYSFPGHHTGKGRCSLSSIDLPMPIWWIIGSFRQFAIEQRSE</sequence>
<evidence type="ECO:0000313" key="2">
    <source>
        <dbReference type="EMBL" id="GFN93815.1"/>
    </source>
</evidence>
<feature type="compositionally biased region" description="Low complexity" evidence="1">
    <location>
        <begin position="13"/>
        <end position="25"/>
    </location>
</feature>
<dbReference type="EMBL" id="BLXT01002372">
    <property type="protein sequence ID" value="GFN93815.1"/>
    <property type="molecule type" value="Genomic_DNA"/>
</dbReference>
<proteinExistence type="predicted"/>
<evidence type="ECO:0000313" key="3">
    <source>
        <dbReference type="Proteomes" id="UP000735302"/>
    </source>
</evidence>
<protein>
    <submittedName>
        <fullName evidence="2">Uncharacterized protein</fullName>
    </submittedName>
</protein>